<dbReference type="Pfam" id="PF22926">
    <property type="entry name" value="C1-like_CT"/>
    <property type="match status" value="1"/>
</dbReference>
<feature type="domain" description="DC1" evidence="2">
    <location>
        <begin position="321"/>
        <end position="365"/>
    </location>
</feature>
<feature type="domain" description="DC1" evidence="2">
    <location>
        <begin position="264"/>
        <end position="307"/>
    </location>
</feature>
<keyword evidence="4" id="KW-1185">Reference proteome</keyword>
<reference evidence="4" key="1">
    <citation type="journal article" date="2014" name="Nat. Commun.">
        <title>The emerging biofuel crop Camelina sativa retains a highly undifferentiated hexaploid genome structure.</title>
        <authorList>
            <person name="Kagale S."/>
            <person name="Koh C."/>
            <person name="Nixon J."/>
            <person name="Bollina V."/>
            <person name="Clarke W.E."/>
            <person name="Tuteja R."/>
            <person name="Spillane C."/>
            <person name="Robinson S.J."/>
            <person name="Links M.G."/>
            <person name="Clarke C."/>
            <person name="Higgins E.E."/>
            <person name="Huebert T."/>
            <person name="Sharpe A.G."/>
            <person name="Parkin I.A."/>
        </authorList>
    </citation>
    <scope>NUCLEOTIDE SEQUENCE [LARGE SCALE GENOMIC DNA]</scope>
    <source>
        <strain evidence="4">cv. DH55</strain>
    </source>
</reference>
<protein>
    <submittedName>
        <fullName evidence="5">Uncharacterized protein LOC104718794</fullName>
    </submittedName>
</protein>
<evidence type="ECO:0000256" key="1">
    <source>
        <dbReference type="ARBA" id="ARBA00022737"/>
    </source>
</evidence>
<proteinExistence type="predicted"/>
<dbReference type="InterPro" id="IPR053192">
    <property type="entry name" value="Vacuole_Formation_Reg"/>
</dbReference>
<name>A0ABM0U2L4_CAMSA</name>
<dbReference type="RefSeq" id="XP_010434901.1">
    <property type="nucleotide sequence ID" value="XM_010436599.1"/>
</dbReference>
<evidence type="ECO:0000313" key="4">
    <source>
        <dbReference type="Proteomes" id="UP000694864"/>
    </source>
</evidence>
<gene>
    <name evidence="5" type="primary">LOC104718794</name>
</gene>
<sequence length="438" mass="50848">MEILDKMYTLIRTRGLKCDGCNLGKDYHSDGYRCFHSGVFFHKECANSDLEINNLYHPQHSLHIKVVAENEDVYGECKVCRGDWKCGVCHKMMIWTFGAYTCLKCPNLAIHLRCATRFGIWDGTELEGIPEHILEVKSYEPTEEGTITHFSHVDHTLKLNEENNTNDKCRWCKACLYPIFFSSFYSCVKCDDYILHKKCAFLPKKKVDSFYKMSITLITVPKWNDGIFVCNACQYVFQGFRYESDDGNIILDVRCGSIVDSSVHESHPLHLLYITYSTEDKICNGCGDKATMVLSCEDCGYFLDIKCSILPKMVKHKNDKDHFLFLCYGEKTSERYWCEICEEELDPGKWFYLCEHCGLTFHIKCTLGDFIWMKPKDEDDSSRVFVISNNRITRPICYVCDSRCQFSSILHFLGEIFCSVRCIKKKFMDESMIELAND</sequence>
<dbReference type="GeneID" id="104718794"/>
<dbReference type="Pfam" id="PF03107">
    <property type="entry name" value="C1_2"/>
    <property type="match status" value="3"/>
</dbReference>
<keyword evidence="1" id="KW-0677">Repeat</keyword>
<feature type="domain" description="DC1" evidence="2">
    <location>
        <begin position="150"/>
        <end position="200"/>
    </location>
</feature>
<evidence type="ECO:0000313" key="5">
    <source>
        <dbReference type="RefSeq" id="XP_010434901.1"/>
    </source>
</evidence>
<dbReference type="InterPro" id="IPR054483">
    <property type="entry name" value="DC1-like_CT"/>
</dbReference>
<dbReference type="Proteomes" id="UP000694864">
    <property type="component" value="Chromosome 10"/>
</dbReference>
<dbReference type="SUPFAM" id="SSF57889">
    <property type="entry name" value="Cysteine-rich domain"/>
    <property type="match status" value="4"/>
</dbReference>
<organism evidence="4 5">
    <name type="scientific">Camelina sativa</name>
    <name type="common">False flax</name>
    <name type="synonym">Myagrum sativum</name>
    <dbReference type="NCBI Taxonomy" id="90675"/>
    <lineage>
        <taxon>Eukaryota</taxon>
        <taxon>Viridiplantae</taxon>
        <taxon>Streptophyta</taxon>
        <taxon>Embryophyta</taxon>
        <taxon>Tracheophyta</taxon>
        <taxon>Spermatophyta</taxon>
        <taxon>Magnoliopsida</taxon>
        <taxon>eudicotyledons</taxon>
        <taxon>Gunneridae</taxon>
        <taxon>Pentapetalae</taxon>
        <taxon>rosids</taxon>
        <taxon>malvids</taxon>
        <taxon>Brassicales</taxon>
        <taxon>Brassicaceae</taxon>
        <taxon>Camelineae</taxon>
        <taxon>Camelina</taxon>
    </lineage>
</organism>
<dbReference type="PANTHER" id="PTHR32410:SF167">
    <property type="entry name" value="CYSTEINE_HISTIDINE-RICH C1 DOMAIN FAMILY PROTEIN"/>
    <property type="match status" value="1"/>
</dbReference>
<dbReference type="InterPro" id="IPR004146">
    <property type="entry name" value="DC1"/>
</dbReference>
<dbReference type="InterPro" id="IPR046349">
    <property type="entry name" value="C1-like_sf"/>
</dbReference>
<reference evidence="5" key="2">
    <citation type="submission" date="2025-08" db="UniProtKB">
        <authorList>
            <consortium name="RefSeq"/>
        </authorList>
    </citation>
    <scope>IDENTIFICATION</scope>
    <source>
        <tissue evidence="5">Leaf</tissue>
    </source>
</reference>
<evidence type="ECO:0000259" key="3">
    <source>
        <dbReference type="Pfam" id="PF22926"/>
    </source>
</evidence>
<dbReference type="PANTHER" id="PTHR32410">
    <property type="entry name" value="CYSTEINE/HISTIDINE-RICH C1 DOMAIN FAMILY PROTEIN"/>
    <property type="match status" value="1"/>
</dbReference>
<feature type="domain" description="DC1-like C-terminal" evidence="3">
    <location>
        <begin position="386"/>
        <end position="423"/>
    </location>
</feature>
<evidence type="ECO:0000259" key="2">
    <source>
        <dbReference type="Pfam" id="PF03107"/>
    </source>
</evidence>
<accession>A0ABM0U2L4</accession>